<reference evidence="1" key="1">
    <citation type="submission" date="2021-10" db="EMBL/GenBank/DDBJ databases">
        <authorList>
            <person name="Piombo E."/>
        </authorList>
    </citation>
    <scope>NUCLEOTIDE SEQUENCE</scope>
</reference>
<name>A0A9N9VFU0_9HYPO</name>
<dbReference type="EMBL" id="CABFNQ020000659">
    <property type="protein sequence ID" value="CAH0021673.1"/>
    <property type="molecule type" value="Genomic_DNA"/>
</dbReference>
<accession>A0A9N9VFU0</accession>
<sequence>MLTKALCAEKKAREKNTQNTKILVSSFPLQGPDTILFSNFVHGTFKELNALEDLLGAGLLGEIKIPVIAVTRVGKTFPKAGFQDP</sequence>
<evidence type="ECO:0000313" key="1">
    <source>
        <dbReference type="EMBL" id="CAH0021673.1"/>
    </source>
</evidence>
<proteinExistence type="predicted"/>
<protein>
    <submittedName>
        <fullName evidence="1">Uncharacterized protein</fullName>
    </submittedName>
</protein>
<dbReference type="Proteomes" id="UP000696573">
    <property type="component" value="Unassembled WGS sequence"/>
</dbReference>
<evidence type="ECO:0000313" key="2">
    <source>
        <dbReference type="Proteomes" id="UP000696573"/>
    </source>
</evidence>
<gene>
    <name evidence="1" type="ORF">CRHIZ90672A_00010352</name>
</gene>
<organism evidence="1 2">
    <name type="scientific">Clonostachys rhizophaga</name>
    <dbReference type="NCBI Taxonomy" id="160324"/>
    <lineage>
        <taxon>Eukaryota</taxon>
        <taxon>Fungi</taxon>
        <taxon>Dikarya</taxon>
        <taxon>Ascomycota</taxon>
        <taxon>Pezizomycotina</taxon>
        <taxon>Sordariomycetes</taxon>
        <taxon>Hypocreomycetidae</taxon>
        <taxon>Hypocreales</taxon>
        <taxon>Bionectriaceae</taxon>
        <taxon>Clonostachys</taxon>
    </lineage>
</organism>
<comment type="caution">
    <text evidence="1">The sequence shown here is derived from an EMBL/GenBank/DDBJ whole genome shotgun (WGS) entry which is preliminary data.</text>
</comment>
<dbReference type="AlphaFoldDB" id="A0A9N9VFU0"/>
<keyword evidence="2" id="KW-1185">Reference proteome</keyword>